<evidence type="ECO:0000313" key="2">
    <source>
        <dbReference type="Proteomes" id="UP000516369"/>
    </source>
</evidence>
<reference evidence="1 2" key="1">
    <citation type="submission" date="2020-05" db="EMBL/GenBank/DDBJ databases">
        <title>Complete closed genome sequence of Defluviicoccus vanus.</title>
        <authorList>
            <person name="Bessarab I."/>
            <person name="Arumugam K."/>
            <person name="Maszenan A.M."/>
            <person name="Seviour R.J."/>
            <person name="Williams R.B."/>
        </authorList>
    </citation>
    <scope>NUCLEOTIDE SEQUENCE [LARGE SCALE GENOMIC DNA]</scope>
    <source>
        <strain evidence="1 2">Ben 114</strain>
    </source>
</reference>
<organism evidence="1 2">
    <name type="scientific">Defluviicoccus vanus</name>
    <dbReference type="NCBI Taxonomy" id="111831"/>
    <lineage>
        <taxon>Bacteria</taxon>
        <taxon>Pseudomonadati</taxon>
        <taxon>Pseudomonadota</taxon>
        <taxon>Alphaproteobacteria</taxon>
        <taxon>Rhodospirillales</taxon>
        <taxon>Rhodospirillaceae</taxon>
        <taxon>Defluviicoccus</taxon>
    </lineage>
</organism>
<proteinExistence type="predicted"/>
<gene>
    <name evidence="1" type="ORF">HQ394_01220</name>
</gene>
<sequence>MSPEQRQAMIRSMVERLATRLQQNPDDRQGWLRLASAYDVLGETAKAAEARARAAAATQ</sequence>
<protein>
    <recommendedName>
        <fullName evidence="3">Tetratricopeptide repeat protein</fullName>
    </recommendedName>
</protein>
<dbReference type="EMBL" id="CP053923">
    <property type="protein sequence ID" value="QNT68238.1"/>
    <property type="molecule type" value="Genomic_DNA"/>
</dbReference>
<dbReference type="KEGG" id="dvn:HQ394_01220"/>
<accession>A0A7H1MXQ2</accession>
<keyword evidence="2" id="KW-1185">Reference proteome</keyword>
<evidence type="ECO:0008006" key="3">
    <source>
        <dbReference type="Google" id="ProtNLM"/>
    </source>
</evidence>
<name>A0A7H1MXQ2_9PROT</name>
<dbReference type="Proteomes" id="UP000516369">
    <property type="component" value="Chromosome"/>
</dbReference>
<dbReference type="Gene3D" id="1.25.40.10">
    <property type="entry name" value="Tetratricopeptide repeat domain"/>
    <property type="match status" value="1"/>
</dbReference>
<evidence type="ECO:0000313" key="1">
    <source>
        <dbReference type="EMBL" id="QNT68238.1"/>
    </source>
</evidence>
<dbReference type="AlphaFoldDB" id="A0A7H1MXQ2"/>
<dbReference type="InterPro" id="IPR011990">
    <property type="entry name" value="TPR-like_helical_dom_sf"/>
</dbReference>